<evidence type="ECO:0000259" key="2">
    <source>
        <dbReference type="Pfam" id="PF18551"/>
    </source>
</evidence>
<evidence type="ECO:0000259" key="1">
    <source>
        <dbReference type="Pfam" id="PF00990"/>
    </source>
</evidence>
<sequence length="456" mass="52266">MGDTLTLKDDKLRMRALVVGKVPRSMEHQDVQVVDEYLDDEILREWGRVCVINVTPERQDETLLQIHSSPAGWSWRVLTLHHSELAPFLSDAVFNGNDVITEELKPFPKLKRLSDVPKDKLLAYLWINETRRIRPMKVLSNSEIYRYPLLDVYHNQQQTPFRYLHRLIDSGLIEAERCEDRVRYCQSCGSGHLNFVDTCPSCQSIDIKTFDALHCFTCGHVDDADKFVSRRAMTCPNCHTSLKHIGVDYDRPLELYSCNHCSQEFAEANVVASCLSCGHQNATSDLTARSYYTYRAGENIQRHLLDEQVERNTNLVLAGTVSTAVFDAALGWKNQLSLRHKHQDLLLGIKIHQISQFIAEQGDVAYIEFISAFAEQLEQLFRTTDISCQYADDTLFILLPHCDISFMSSIEKRIEAFSDKVESDILSLTVMSWALPDNRLSDANKWLLERSSELND</sequence>
<dbReference type="InterPro" id="IPR040572">
    <property type="entry name" value="TackOD1"/>
</dbReference>
<dbReference type="AlphaFoldDB" id="A0A1H5X1Y6"/>
<accession>A0A1H5X1Y6</accession>
<dbReference type="Pfam" id="PF18551">
    <property type="entry name" value="TackOD1"/>
    <property type="match status" value="1"/>
</dbReference>
<evidence type="ECO:0000313" key="4">
    <source>
        <dbReference type="Proteomes" id="UP000236721"/>
    </source>
</evidence>
<reference evidence="4" key="1">
    <citation type="submission" date="2016-10" db="EMBL/GenBank/DDBJ databases">
        <authorList>
            <person name="Varghese N."/>
            <person name="Submissions S."/>
        </authorList>
    </citation>
    <scope>NUCLEOTIDE SEQUENCE [LARGE SCALE GENOMIC DNA]</scope>
    <source>
        <strain evidence="4">CGMCC 1.7062</strain>
    </source>
</reference>
<keyword evidence="4" id="KW-1185">Reference proteome</keyword>
<name>A0A1H5X1Y6_9VIBR</name>
<dbReference type="Pfam" id="PF00990">
    <property type="entry name" value="GGDEF"/>
    <property type="match status" value="1"/>
</dbReference>
<feature type="domain" description="Thaumarchaeal output" evidence="2">
    <location>
        <begin position="111"/>
        <end position="295"/>
    </location>
</feature>
<proteinExistence type="predicted"/>
<feature type="domain" description="GGDEF" evidence="1">
    <location>
        <begin position="334"/>
        <end position="422"/>
    </location>
</feature>
<dbReference type="InterPro" id="IPR000160">
    <property type="entry name" value="GGDEF_dom"/>
</dbReference>
<evidence type="ECO:0000313" key="3">
    <source>
        <dbReference type="EMBL" id="SEG05236.1"/>
    </source>
</evidence>
<organism evidence="3 4">
    <name type="scientific">Vibrio hangzhouensis</name>
    <dbReference type="NCBI Taxonomy" id="462991"/>
    <lineage>
        <taxon>Bacteria</taxon>
        <taxon>Pseudomonadati</taxon>
        <taxon>Pseudomonadota</taxon>
        <taxon>Gammaproteobacteria</taxon>
        <taxon>Vibrionales</taxon>
        <taxon>Vibrionaceae</taxon>
        <taxon>Vibrio</taxon>
    </lineage>
</organism>
<gene>
    <name evidence="3" type="ORF">SAMN04488244_106152</name>
</gene>
<dbReference type="Proteomes" id="UP000236721">
    <property type="component" value="Unassembled WGS sequence"/>
</dbReference>
<protein>
    <submittedName>
        <fullName evidence="3">Diguanylate cyclase, GGDEF domain</fullName>
    </submittedName>
</protein>
<dbReference type="EMBL" id="FNVG01000006">
    <property type="protein sequence ID" value="SEG05236.1"/>
    <property type="molecule type" value="Genomic_DNA"/>
</dbReference>